<evidence type="ECO:0000313" key="1">
    <source>
        <dbReference type="EMBL" id="UOO89616.1"/>
    </source>
</evidence>
<sequence>MTNYVTRIYSDEHPDFDKLSILTAEKGLVAGSFTNMLQDCIELEAKVEELEQEIERLS</sequence>
<dbReference type="Proteomes" id="UP000832011">
    <property type="component" value="Chromosome"/>
</dbReference>
<reference evidence="1 2" key="1">
    <citation type="journal article" date="2022" name="Res Sq">
        <title>Evolution of multicellular longitudinally dividing oral cavity symbionts (Neisseriaceae).</title>
        <authorList>
            <person name="Nyongesa S."/>
            <person name="Weber P."/>
            <person name="Bernet E."/>
            <person name="Pullido F."/>
            <person name="Nieckarz M."/>
            <person name="Delaby M."/>
            <person name="Nieves C."/>
            <person name="Viehboeck T."/>
            <person name="Krause N."/>
            <person name="Rivera-Millot A."/>
            <person name="Nakamura A."/>
            <person name="Vischer N."/>
            <person name="VanNieuwenhze M."/>
            <person name="Brun Y."/>
            <person name="Cava F."/>
            <person name="Bulgheresi S."/>
            <person name="Veyrier F."/>
        </authorList>
    </citation>
    <scope>NUCLEOTIDE SEQUENCE [LARGE SCALE GENOMIC DNA]</scope>
    <source>
        <strain evidence="1 2">SN4</strain>
    </source>
</reference>
<dbReference type="EMBL" id="CP091511">
    <property type="protein sequence ID" value="UOO89616.1"/>
    <property type="molecule type" value="Genomic_DNA"/>
</dbReference>
<name>A0ABY4E2M5_9NEIS</name>
<keyword evidence="2" id="KW-1185">Reference proteome</keyword>
<evidence type="ECO:0000313" key="2">
    <source>
        <dbReference type="Proteomes" id="UP000832011"/>
    </source>
</evidence>
<accession>A0ABY4E2M5</accession>
<dbReference type="RefSeq" id="WP_159061383.1">
    <property type="nucleotide sequence ID" value="NZ_CABKVG010000007.1"/>
</dbReference>
<proteinExistence type="predicted"/>
<organism evidence="1 2">
    <name type="scientific">Vitreoscilla massiliensis</name>
    <dbReference type="NCBI Taxonomy" id="1689272"/>
    <lineage>
        <taxon>Bacteria</taxon>
        <taxon>Pseudomonadati</taxon>
        <taxon>Pseudomonadota</taxon>
        <taxon>Betaproteobacteria</taxon>
        <taxon>Neisseriales</taxon>
        <taxon>Neisseriaceae</taxon>
        <taxon>Vitreoscilla</taxon>
    </lineage>
</organism>
<gene>
    <name evidence="1" type="ORF">LVJ82_01120</name>
</gene>
<protein>
    <submittedName>
        <fullName evidence="1">Uncharacterized protein</fullName>
    </submittedName>
</protein>